<dbReference type="CDD" id="cd00038">
    <property type="entry name" value="CAP_ED"/>
    <property type="match status" value="1"/>
</dbReference>
<keyword evidence="3" id="KW-1185">Reference proteome</keyword>
<evidence type="ECO:0000259" key="1">
    <source>
        <dbReference type="PROSITE" id="PS50042"/>
    </source>
</evidence>
<sequence>MGFDLILQNITKYIPLDRTEADFFVSLLQSKTLKKRDYLLRQGDICKTENFIIKGCFRVYSIDENGVEHIVMFGIESWWISDLYSFLTQAPADYFIEALEDSEILQITRENLERLYEKVPKFERFFRIILQNAFITQQNRIKQNLSSSAEERYLYFIERYPQMAQRVSQKQVAAYLGITPVFLSMLRRKLVKKGNFIKLV</sequence>
<feature type="domain" description="Cyclic nucleotide-binding" evidence="1">
    <location>
        <begin position="12"/>
        <end position="115"/>
    </location>
</feature>
<evidence type="ECO:0000313" key="2">
    <source>
        <dbReference type="EMBL" id="MEJ2904278.1"/>
    </source>
</evidence>
<protein>
    <submittedName>
        <fullName evidence="2">Crp/Fnr family transcriptional regulator</fullName>
    </submittedName>
</protein>
<dbReference type="Proteomes" id="UP001378956">
    <property type="component" value="Unassembled WGS sequence"/>
</dbReference>
<dbReference type="Pfam" id="PF00027">
    <property type="entry name" value="cNMP_binding"/>
    <property type="match status" value="1"/>
</dbReference>
<name>A0ABU8NSV7_9SPHI</name>
<dbReference type="PROSITE" id="PS50042">
    <property type="entry name" value="CNMP_BINDING_3"/>
    <property type="match status" value="1"/>
</dbReference>
<accession>A0ABU8NSV7</accession>
<dbReference type="SUPFAM" id="SSF51206">
    <property type="entry name" value="cAMP-binding domain-like"/>
    <property type="match status" value="1"/>
</dbReference>
<proteinExistence type="predicted"/>
<gene>
    <name evidence="2" type="ORF">WAE58_17690</name>
</gene>
<dbReference type="InterPro" id="IPR014710">
    <property type="entry name" value="RmlC-like_jellyroll"/>
</dbReference>
<dbReference type="Gene3D" id="2.60.120.10">
    <property type="entry name" value="Jelly Rolls"/>
    <property type="match status" value="1"/>
</dbReference>
<dbReference type="EMBL" id="JBBEUB010000006">
    <property type="protein sequence ID" value="MEJ2904278.1"/>
    <property type="molecule type" value="Genomic_DNA"/>
</dbReference>
<reference evidence="2 3" key="1">
    <citation type="submission" date="2024-03" db="EMBL/GenBank/DDBJ databases">
        <title>Sequence of Lycoming College Course Isolates.</title>
        <authorList>
            <person name="Plotts O."/>
            <person name="Newman J."/>
        </authorList>
    </citation>
    <scope>NUCLEOTIDE SEQUENCE [LARGE SCALE GENOMIC DNA]</scope>
    <source>
        <strain evidence="2 3">CJB-3</strain>
    </source>
</reference>
<dbReference type="InterPro" id="IPR000595">
    <property type="entry name" value="cNMP-bd_dom"/>
</dbReference>
<dbReference type="InterPro" id="IPR018490">
    <property type="entry name" value="cNMP-bd_dom_sf"/>
</dbReference>
<evidence type="ECO:0000313" key="3">
    <source>
        <dbReference type="Proteomes" id="UP001378956"/>
    </source>
</evidence>
<comment type="caution">
    <text evidence="2">The sequence shown here is derived from an EMBL/GenBank/DDBJ whole genome shotgun (WGS) entry which is preliminary data.</text>
</comment>
<organism evidence="2 3">
    <name type="scientific">Pedobacter panaciterrae</name>
    <dbReference type="NCBI Taxonomy" id="363849"/>
    <lineage>
        <taxon>Bacteria</taxon>
        <taxon>Pseudomonadati</taxon>
        <taxon>Bacteroidota</taxon>
        <taxon>Sphingobacteriia</taxon>
        <taxon>Sphingobacteriales</taxon>
        <taxon>Sphingobacteriaceae</taxon>
        <taxon>Pedobacter</taxon>
    </lineage>
</organism>
<dbReference type="RefSeq" id="WP_172661423.1">
    <property type="nucleotide sequence ID" value="NZ_CBFGNQ010000014.1"/>
</dbReference>